<evidence type="ECO:0000313" key="4">
    <source>
        <dbReference type="EMBL" id="GFS10453.1"/>
    </source>
</evidence>
<feature type="compositionally biased region" description="Polar residues" evidence="3">
    <location>
        <begin position="365"/>
        <end position="375"/>
    </location>
</feature>
<organism evidence="4 5">
    <name type="scientific">Elysia marginata</name>
    <dbReference type="NCBI Taxonomy" id="1093978"/>
    <lineage>
        <taxon>Eukaryota</taxon>
        <taxon>Metazoa</taxon>
        <taxon>Spiralia</taxon>
        <taxon>Lophotrochozoa</taxon>
        <taxon>Mollusca</taxon>
        <taxon>Gastropoda</taxon>
        <taxon>Heterobranchia</taxon>
        <taxon>Euthyneura</taxon>
        <taxon>Panpulmonata</taxon>
        <taxon>Sacoglossa</taxon>
        <taxon>Placobranchoidea</taxon>
        <taxon>Plakobranchidae</taxon>
        <taxon>Elysia</taxon>
    </lineage>
</organism>
<feature type="compositionally biased region" description="Polar residues" evidence="3">
    <location>
        <begin position="212"/>
        <end position="247"/>
    </location>
</feature>
<dbReference type="Proteomes" id="UP000762676">
    <property type="component" value="Unassembled WGS sequence"/>
</dbReference>
<feature type="region of interest" description="Disordered" evidence="3">
    <location>
        <begin position="306"/>
        <end position="384"/>
    </location>
</feature>
<feature type="compositionally biased region" description="Acidic residues" evidence="3">
    <location>
        <begin position="656"/>
        <end position="702"/>
    </location>
</feature>
<dbReference type="GO" id="GO:0004520">
    <property type="term" value="F:DNA endonuclease activity"/>
    <property type="evidence" value="ECO:0007669"/>
    <property type="project" value="TreeGrafter"/>
</dbReference>
<dbReference type="EMBL" id="BMAT01002623">
    <property type="protein sequence ID" value="GFS10453.1"/>
    <property type="molecule type" value="Genomic_DNA"/>
</dbReference>
<feature type="compositionally biased region" description="Basic and acidic residues" evidence="3">
    <location>
        <begin position="703"/>
        <end position="714"/>
    </location>
</feature>
<keyword evidence="2" id="KW-0539">Nucleus</keyword>
<evidence type="ECO:0000256" key="3">
    <source>
        <dbReference type="SAM" id="MobiDB-lite"/>
    </source>
</evidence>
<feature type="compositionally biased region" description="Polar residues" evidence="3">
    <location>
        <begin position="184"/>
        <end position="203"/>
    </location>
</feature>
<feature type="compositionally biased region" description="Basic and acidic residues" evidence="3">
    <location>
        <begin position="134"/>
        <end position="156"/>
    </location>
</feature>
<reference evidence="4 5" key="1">
    <citation type="journal article" date="2021" name="Elife">
        <title>Chloroplast acquisition without the gene transfer in kleptoplastic sea slugs, Plakobranchus ocellatus.</title>
        <authorList>
            <person name="Maeda T."/>
            <person name="Takahashi S."/>
            <person name="Yoshida T."/>
            <person name="Shimamura S."/>
            <person name="Takaki Y."/>
            <person name="Nagai Y."/>
            <person name="Toyoda A."/>
            <person name="Suzuki Y."/>
            <person name="Arimoto A."/>
            <person name="Ishii H."/>
            <person name="Satoh N."/>
            <person name="Nishiyama T."/>
            <person name="Hasebe M."/>
            <person name="Maruyama T."/>
            <person name="Minagawa J."/>
            <person name="Obokata J."/>
            <person name="Shigenobu S."/>
        </authorList>
    </citation>
    <scope>NUCLEOTIDE SEQUENCE [LARGE SCALE GENOMIC DNA]</scope>
</reference>
<feature type="region of interest" description="Disordered" evidence="3">
    <location>
        <begin position="75"/>
        <end position="289"/>
    </location>
</feature>
<feature type="region of interest" description="Disordered" evidence="3">
    <location>
        <begin position="1"/>
        <end position="48"/>
    </location>
</feature>
<accession>A0AAV4IKZ2</accession>
<proteinExistence type="predicted"/>
<feature type="region of interest" description="Disordered" evidence="3">
    <location>
        <begin position="623"/>
        <end position="714"/>
    </location>
</feature>
<keyword evidence="5" id="KW-1185">Reference proteome</keyword>
<comment type="subcellular location">
    <subcellularLocation>
        <location evidence="1">Nucleus</location>
    </subcellularLocation>
</comment>
<dbReference type="GO" id="GO:0005634">
    <property type="term" value="C:nucleus"/>
    <property type="evidence" value="ECO:0007669"/>
    <property type="project" value="UniProtKB-SubCell"/>
</dbReference>
<dbReference type="PANTHER" id="PTHR16171">
    <property type="entry name" value="DNA REPAIR PROTEIN COMPLEMENTING XP-G CELLS-RELATED"/>
    <property type="match status" value="1"/>
</dbReference>
<name>A0AAV4IKZ2_9GAST</name>
<gene>
    <name evidence="4" type="ORF">ElyMa_001323700</name>
</gene>
<dbReference type="PANTHER" id="PTHR16171:SF13">
    <property type="entry name" value="BASIC IMMUNOGLOBULIN-LIKE VARIABLE MOTIF-CONTAINING PROTEIN"/>
    <property type="match status" value="1"/>
</dbReference>
<evidence type="ECO:0000256" key="1">
    <source>
        <dbReference type="ARBA" id="ARBA00004123"/>
    </source>
</evidence>
<evidence type="ECO:0000256" key="2">
    <source>
        <dbReference type="ARBA" id="ARBA00023242"/>
    </source>
</evidence>
<evidence type="ECO:0000313" key="5">
    <source>
        <dbReference type="Proteomes" id="UP000762676"/>
    </source>
</evidence>
<feature type="compositionally biased region" description="Basic and acidic residues" evidence="3">
    <location>
        <begin position="22"/>
        <end position="39"/>
    </location>
</feature>
<comment type="caution">
    <text evidence="4">The sequence shown here is derived from an EMBL/GenBank/DDBJ whole genome shotgun (WGS) entry which is preliminary data.</text>
</comment>
<feature type="compositionally biased region" description="Polar residues" evidence="3">
    <location>
        <begin position="624"/>
        <end position="635"/>
    </location>
</feature>
<feature type="compositionally biased region" description="Low complexity" evidence="3">
    <location>
        <begin position="163"/>
        <end position="181"/>
    </location>
</feature>
<dbReference type="AlphaFoldDB" id="A0AAV4IKZ2"/>
<sequence>MPSVQGLVEDNQDDYSSPQDQDDGHPRLPVESDLNHGSDEIITPEIHQDVSFSPYNSWETEAQSRSCKEVPVCNDPSFSSSGGTAPAATAALLENGDTVTRKHENGHAIDESELEAEQRRALERLDSDLSTFEAVEKSLLEASKEYDDSNDRKEESNTGQDVSQPSTKSPNSSSPTASAIPRLQRSTSGKTRPDNGHQNSYPDNNLGPVDSLESQVTPSSSGQLYSSAPVSVEDQSPPSPSTHQLIHSFSVEEADGSSSSPRENLKRGVSPRRHSGIPVRQNSFQGSSVPGAAAYILYKGDSETEGFERPDGGSYLARGVSASSDRDTDNDDVTISDLTGRARRAKKRSGIPSAWMAKVKGDASPHSTRSGSPRGSESDMSRPPMDRKVLDLKRWYCMSRPQYKTSCGVSSLVSCWNFLFSTLGYGSLKPLTQETAMSILGFPEPYDNIKFGSFTGNLALMRWFQELNTNFRVKGKCYFLYKPVGKNRTPGVTPDMALNSLKRGLRDPSMTFIYHCQNHYFCPVGFEESPMQSQDAYKAVADDKKDSWILIGETSRKFPALHCKNWKDICTDLNSKFPEFYDIRREWNGVRRKKSNKSLSENLHCIMVFQKVSAGLCTPPGSLQGRQALQTSSRPSRLPMSPGSVTSRTPPPEPLCECEEPGPVLEEEELGQEDLDSSLDDNDEEEENESDMLDDDEEEEELEGRSEDGSVSRV</sequence>
<dbReference type="GO" id="GO:0003697">
    <property type="term" value="F:single-stranded DNA binding"/>
    <property type="evidence" value="ECO:0007669"/>
    <property type="project" value="TreeGrafter"/>
</dbReference>
<protein>
    <submittedName>
        <fullName evidence="4">Basic immunoglobulin-like variable motif-containing protein</fullName>
    </submittedName>
</protein>
<feature type="compositionally biased region" description="Basic and acidic residues" evidence="3">
    <location>
        <begin position="99"/>
        <end position="127"/>
    </location>
</feature>
<feature type="compositionally biased region" description="Low complexity" evidence="3">
    <location>
        <begin position="76"/>
        <end position="91"/>
    </location>
</feature>